<dbReference type="InterPro" id="IPR053146">
    <property type="entry name" value="QDO-like"/>
</dbReference>
<reference evidence="3 4" key="1">
    <citation type="journal article" date="2012" name="J. Bacteriol.">
        <title>Genome Sequence of the Filamentous Bacterium Fibrisoma limi BUZ 3T.</title>
        <authorList>
            <person name="Filippini M."/>
            <person name="Qi W."/>
            <person name="Jaenicke S."/>
            <person name="Goesmann A."/>
            <person name="Smits T.H."/>
            <person name="Bagheri H.C."/>
        </authorList>
    </citation>
    <scope>NUCLEOTIDE SEQUENCE [LARGE SCALE GENOMIC DNA]</scope>
    <source>
        <strain evidence="4">BUZ 3T</strain>
    </source>
</reference>
<dbReference type="AlphaFoldDB" id="I2GJZ5"/>
<sequence length="223" mass="24934">MNTLPQTNQSHHHTLSFSSMERRHFLSATAAIGFFSGIGLPTLLAQPTSGDPLKPFYLPPVEPLQPGPAGLNTRTRVRQTQTNGQFSCVEFAVAPKKMGPAPHLHKELDELMYVVEGTISVMVGEEVYVVQAGGWHLRPRGIVHTFWNATDKPAVGIDCYFQQPFEDYLEASIHTIPETARTRGLPMNSPEVQTMYQDLRQKFGMVSFPEKRQPLIDKYGLKA</sequence>
<dbReference type="Pfam" id="PF07883">
    <property type="entry name" value="Cupin_2"/>
    <property type="match status" value="1"/>
</dbReference>
<dbReference type="Proteomes" id="UP000009309">
    <property type="component" value="Unassembled WGS sequence"/>
</dbReference>
<proteinExistence type="predicted"/>
<comment type="caution">
    <text evidence="3">The sequence shown here is derived from an EMBL/GenBank/DDBJ whole genome shotgun (WGS) entry which is preliminary data.</text>
</comment>
<dbReference type="EMBL" id="CAIT01000006">
    <property type="protein sequence ID" value="CCH54220.1"/>
    <property type="molecule type" value="Genomic_DNA"/>
</dbReference>
<evidence type="ECO:0000313" key="3">
    <source>
        <dbReference type="EMBL" id="CCH54220.1"/>
    </source>
</evidence>
<keyword evidence="1" id="KW-0812">Transmembrane</keyword>
<dbReference type="PROSITE" id="PS51318">
    <property type="entry name" value="TAT"/>
    <property type="match status" value="1"/>
</dbReference>
<name>I2GJZ5_9BACT</name>
<gene>
    <name evidence="3" type="ORF">BN8_03368</name>
</gene>
<dbReference type="PANTHER" id="PTHR36440">
    <property type="entry name" value="PUTATIVE (AFU_ORTHOLOGUE AFUA_8G07350)-RELATED"/>
    <property type="match status" value="1"/>
</dbReference>
<dbReference type="InterPro" id="IPR013096">
    <property type="entry name" value="Cupin_2"/>
</dbReference>
<dbReference type="PANTHER" id="PTHR36440:SF1">
    <property type="entry name" value="PUTATIVE (AFU_ORTHOLOGUE AFUA_8G07350)-RELATED"/>
    <property type="match status" value="1"/>
</dbReference>
<accession>I2GJZ5</accession>
<dbReference type="InterPro" id="IPR006311">
    <property type="entry name" value="TAT_signal"/>
</dbReference>
<dbReference type="Gene3D" id="2.60.120.10">
    <property type="entry name" value="Jelly Rolls"/>
    <property type="match status" value="1"/>
</dbReference>
<keyword evidence="4" id="KW-1185">Reference proteome</keyword>
<dbReference type="eggNOG" id="COG0662">
    <property type="taxonomic scope" value="Bacteria"/>
</dbReference>
<dbReference type="STRING" id="1185876.BN8_03368"/>
<dbReference type="InterPro" id="IPR011051">
    <property type="entry name" value="RmlC_Cupin_sf"/>
</dbReference>
<evidence type="ECO:0000256" key="1">
    <source>
        <dbReference type="SAM" id="Phobius"/>
    </source>
</evidence>
<keyword evidence="1" id="KW-0472">Membrane</keyword>
<feature type="domain" description="Cupin type-2" evidence="2">
    <location>
        <begin position="91"/>
        <end position="157"/>
    </location>
</feature>
<evidence type="ECO:0000313" key="4">
    <source>
        <dbReference type="Proteomes" id="UP000009309"/>
    </source>
</evidence>
<dbReference type="InterPro" id="IPR014710">
    <property type="entry name" value="RmlC-like_jellyroll"/>
</dbReference>
<dbReference type="SUPFAM" id="SSF51182">
    <property type="entry name" value="RmlC-like cupins"/>
    <property type="match status" value="1"/>
</dbReference>
<keyword evidence="1" id="KW-1133">Transmembrane helix</keyword>
<evidence type="ECO:0000259" key="2">
    <source>
        <dbReference type="Pfam" id="PF07883"/>
    </source>
</evidence>
<protein>
    <submittedName>
        <fullName evidence="3">Cupin 2, barrel</fullName>
    </submittedName>
</protein>
<organism evidence="3 4">
    <name type="scientific">Fibrisoma limi BUZ 3</name>
    <dbReference type="NCBI Taxonomy" id="1185876"/>
    <lineage>
        <taxon>Bacteria</taxon>
        <taxon>Pseudomonadati</taxon>
        <taxon>Bacteroidota</taxon>
        <taxon>Cytophagia</taxon>
        <taxon>Cytophagales</taxon>
        <taxon>Spirosomataceae</taxon>
        <taxon>Fibrisoma</taxon>
    </lineage>
</organism>
<feature type="transmembrane region" description="Helical" evidence="1">
    <location>
        <begin position="25"/>
        <end position="44"/>
    </location>
</feature>